<keyword evidence="3 8" id="KW-0507">mRNA processing</keyword>
<comment type="subcellular location">
    <subcellularLocation>
        <location evidence="8">Cytoplasm</location>
    </subcellularLocation>
</comment>
<dbReference type="SUPFAM" id="SSF54768">
    <property type="entry name" value="dsRNA-binding domain-like"/>
    <property type="match status" value="1"/>
</dbReference>
<dbReference type="GO" id="GO:0003725">
    <property type="term" value="F:double-stranded RNA binding"/>
    <property type="evidence" value="ECO:0007669"/>
    <property type="project" value="TreeGrafter"/>
</dbReference>
<dbReference type="NCBIfam" id="TIGR02191">
    <property type="entry name" value="RNaseIII"/>
    <property type="match status" value="1"/>
</dbReference>
<dbReference type="PROSITE" id="PS00517">
    <property type="entry name" value="RNASE_3_1"/>
    <property type="match status" value="1"/>
</dbReference>
<dbReference type="GO" id="GO:0010468">
    <property type="term" value="P:regulation of gene expression"/>
    <property type="evidence" value="ECO:0007669"/>
    <property type="project" value="TreeGrafter"/>
</dbReference>
<feature type="domain" description="DRBM" evidence="9">
    <location>
        <begin position="154"/>
        <end position="223"/>
    </location>
</feature>
<dbReference type="InterPro" id="IPR000999">
    <property type="entry name" value="RNase_III_dom"/>
</dbReference>
<gene>
    <name evidence="8" type="primary">rnc</name>
    <name evidence="11" type="ORF">LPB140_07425</name>
</gene>
<dbReference type="PROSITE" id="PS50137">
    <property type="entry name" value="DS_RBD"/>
    <property type="match status" value="1"/>
</dbReference>
<keyword evidence="8" id="KW-0963">Cytoplasm</keyword>
<dbReference type="GO" id="GO:0006397">
    <property type="term" value="P:mRNA processing"/>
    <property type="evidence" value="ECO:0007669"/>
    <property type="project" value="UniProtKB-UniRule"/>
</dbReference>
<organism evidence="11 12">
    <name type="scientific">Sphingorhabdus lutea</name>
    <dbReference type="NCBI Taxonomy" id="1913578"/>
    <lineage>
        <taxon>Bacteria</taxon>
        <taxon>Pseudomonadati</taxon>
        <taxon>Pseudomonadota</taxon>
        <taxon>Alphaproteobacteria</taxon>
        <taxon>Sphingomonadales</taxon>
        <taxon>Sphingomonadaceae</taxon>
        <taxon>Sphingorhabdus</taxon>
    </lineage>
</organism>
<comment type="similarity">
    <text evidence="2">Belongs to the ribonuclease III family.</text>
</comment>
<dbReference type="InterPro" id="IPR014720">
    <property type="entry name" value="dsRBD_dom"/>
</dbReference>
<dbReference type="Proteomes" id="UP000242561">
    <property type="component" value="Chromosome"/>
</dbReference>
<dbReference type="EC" id="3.1.26.3" evidence="8"/>
<dbReference type="InterPro" id="IPR011907">
    <property type="entry name" value="RNase_III"/>
</dbReference>
<dbReference type="Gene3D" id="1.10.1520.10">
    <property type="entry name" value="Ribonuclease III domain"/>
    <property type="match status" value="1"/>
</dbReference>
<dbReference type="PROSITE" id="PS50142">
    <property type="entry name" value="RNASE_3_2"/>
    <property type="match status" value="1"/>
</dbReference>
<dbReference type="SMART" id="SM00535">
    <property type="entry name" value="RIBOc"/>
    <property type="match status" value="1"/>
</dbReference>
<dbReference type="KEGG" id="sphl:LPB140_07425"/>
<dbReference type="SMART" id="SM00358">
    <property type="entry name" value="DSRM"/>
    <property type="match status" value="1"/>
</dbReference>
<accession>A0A1L3JBX8</accession>
<keyword evidence="8" id="KW-0698">rRNA processing</keyword>
<dbReference type="GO" id="GO:0004525">
    <property type="term" value="F:ribonuclease III activity"/>
    <property type="evidence" value="ECO:0007669"/>
    <property type="project" value="UniProtKB-UniRule"/>
</dbReference>
<evidence type="ECO:0000256" key="4">
    <source>
        <dbReference type="ARBA" id="ARBA00022722"/>
    </source>
</evidence>
<feature type="binding site" evidence="8">
    <location>
        <position position="42"/>
    </location>
    <ligand>
        <name>Mg(2+)</name>
        <dbReference type="ChEBI" id="CHEBI:18420"/>
    </ligand>
</feature>
<evidence type="ECO:0000313" key="11">
    <source>
        <dbReference type="EMBL" id="APG62647.1"/>
    </source>
</evidence>
<evidence type="ECO:0000256" key="3">
    <source>
        <dbReference type="ARBA" id="ARBA00022664"/>
    </source>
</evidence>
<evidence type="ECO:0000256" key="7">
    <source>
        <dbReference type="ARBA" id="ARBA00022884"/>
    </source>
</evidence>
<feature type="binding site" evidence="8">
    <location>
        <position position="118"/>
    </location>
    <ligand>
        <name>Mg(2+)</name>
        <dbReference type="ChEBI" id="CHEBI:18420"/>
    </ligand>
</feature>
<feature type="domain" description="RNase III" evidence="10">
    <location>
        <begin position="3"/>
        <end position="129"/>
    </location>
</feature>
<dbReference type="InterPro" id="IPR036389">
    <property type="entry name" value="RNase_III_sf"/>
</dbReference>
<dbReference type="AlphaFoldDB" id="A0A1L3JBX8"/>
<keyword evidence="7 8" id="KW-0694">RNA-binding</keyword>
<evidence type="ECO:0000313" key="12">
    <source>
        <dbReference type="Proteomes" id="UP000242561"/>
    </source>
</evidence>
<evidence type="ECO:0000259" key="10">
    <source>
        <dbReference type="PROSITE" id="PS50142"/>
    </source>
</evidence>
<protein>
    <recommendedName>
        <fullName evidence="8">Ribonuclease 3</fullName>
        <ecNumber evidence="8">3.1.26.3</ecNumber>
    </recommendedName>
    <alternativeName>
        <fullName evidence="8">Ribonuclease III</fullName>
        <shortName evidence="8">RNase III</shortName>
    </alternativeName>
</protein>
<dbReference type="SUPFAM" id="SSF69065">
    <property type="entry name" value="RNase III domain-like"/>
    <property type="match status" value="1"/>
</dbReference>
<reference evidence="11 12" key="1">
    <citation type="submission" date="2016-11" db="EMBL/GenBank/DDBJ databases">
        <title>Sphingorhabdus sp. LPB0140, isolated from marine environment.</title>
        <authorList>
            <person name="Kim E."/>
            <person name="Yi H."/>
        </authorList>
    </citation>
    <scope>NUCLEOTIDE SEQUENCE [LARGE SCALE GENOMIC DNA]</scope>
    <source>
        <strain evidence="11 12">LPB0140</strain>
    </source>
</reference>
<keyword evidence="8" id="KW-0699">rRNA-binding</keyword>
<keyword evidence="5 8" id="KW-0255">Endonuclease</keyword>
<comment type="subunit">
    <text evidence="8">Homodimer.</text>
</comment>
<sequence>MLNEEFLRWLGILIEQDVAPNNIFSIAMTHGSTGKADYQRLEFLGDRVLAINIAEHLYHLYPEEDEGRLAHRLNALVSGKSCAKIARHIELGQWINLGKQARDDGARNSDNILGDVMESLIGAVYLTYGHEKAKALIIKLWDNIIEETEVPPKHPKSAVQEWCASNKYKSPIYNLVNREGPPHMAQFTVELTINGFDPIIATASSKQLAETSAAEIFLRKNQTKKIVGKK</sequence>
<proteinExistence type="inferred from homology"/>
<dbReference type="GO" id="GO:0019843">
    <property type="term" value="F:rRNA binding"/>
    <property type="evidence" value="ECO:0007669"/>
    <property type="project" value="UniProtKB-KW"/>
</dbReference>
<keyword evidence="8" id="KW-0819">tRNA processing</keyword>
<evidence type="ECO:0000256" key="8">
    <source>
        <dbReference type="HAMAP-Rule" id="MF_00104"/>
    </source>
</evidence>
<feature type="binding site" evidence="8">
    <location>
        <position position="115"/>
    </location>
    <ligand>
        <name>Mg(2+)</name>
        <dbReference type="ChEBI" id="CHEBI:18420"/>
    </ligand>
</feature>
<dbReference type="Gene3D" id="3.30.160.20">
    <property type="match status" value="1"/>
</dbReference>
<keyword evidence="8" id="KW-0479">Metal-binding</keyword>
<keyword evidence="6 8" id="KW-0378">Hydrolase</keyword>
<dbReference type="GO" id="GO:0006364">
    <property type="term" value="P:rRNA processing"/>
    <property type="evidence" value="ECO:0007669"/>
    <property type="project" value="UniProtKB-UniRule"/>
</dbReference>
<feature type="active site" evidence="8">
    <location>
        <position position="118"/>
    </location>
</feature>
<name>A0A1L3JBX8_9SPHN</name>
<evidence type="ECO:0000256" key="5">
    <source>
        <dbReference type="ARBA" id="ARBA00022759"/>
    </source>
</evidence>
<dbReference type="Pfam" id="PF00035">
    <property type="entry name" value="dsrm"/>
    <property type="match status" value="1"/>
</dbReference>
<dbReference type="GO" id="GO:0005737">
    <property type="term" value="C:cytoplasm"/>
    <property type="evidence" value="ECO:0007669"/>
    <property type="project" value="UniProtKB-SubCell"/>
</dbReference>
<dbReference type="CDD" id="cd10845">
    <property type="entry name" value="DSRM_RNAse_III_family"/>
    <property type="match status" value="1"/>
</dbReference>
<evidence type="ECO:0000256" key="6">
    <source>
        <dbReference type="ARBA" id="ARBA00022801"/>
    </source>
</evidence>
<evidence type="ECO:0000256" key="2">
    <source>
        <dbReference type="ARBA" id="ARBA00010183"/>
    </source>
</evidence>
<dbReference type="CDD" id="cd00593">
    <property type="entry name" value="RIBOc"/>
    <property type="match status" value="1"/>
</dbReference>
<comment type="function">
    <text evidence="8">Digests double-stranded RNA. Involved in the processing of primary rRNA transcript to yield the immediate precursors to the large and small rRNAs (23S and 16S). Processes some mRNAs, and tRNAs when they are encoded in the rRNA operon. Processes pre-crRNA and tracrRNA of type II CRISPR loci if present in the organism.</text>
</comment>
<dbReference type="STRING" id="1913578.LPB140_07425"/>
<keyword evidence="12" id="KW-1185">Reference proteome</keyword>
<dbReference type="EMBL" id="CP018154">
    <property type="protein sequence ID" value="APG62647.1"/>
    <property type="molecule type" value="Genomic_DNA"/>
</dbReference>
<comment type="cofactor">
    <cofactor evidence="8">
        <name>Mg(2+)</name>
        <dbReference type="ChEBI" id="CHEBI:18420"/>
    </cofactor>
</comment>
<dbReference type="GO" id="GO:0046872">
    <property type="term" value="F:metal ion binding"/>
    <property type="evidence" value="ECO:0007669"/>
    <property type="project" value="UniProtKB-KW"/>
</dbReference>
<dbReference type="PANTHER" id="PTHR11207">
    <property type="entry name" value="RIBONUCLEASE III"/>
    <property type="match status" value="1"/>
</dbReference>
<evidence type="ECO:0000259" key="9">
    <source>
        <dbReference type="PROSITE" id="PS50137"/>
    </source>
</evidence>
<comment type="catalytic activity">
    <reaction evidence="1 8">
        <text>Endonucleolytic cleavage to 5'-phosphomonoester.</text>
        <dbReference type="EC" id="3.1.26.3"/>
    </reaction>
</comment>
<evidence type="ECO:0000256" key="1">
    <source>
        <dbReference type="ARBA" id="ARBA00000109"/>
    </source>
</evidence>
<dbReference type="HAMAP" id="MF_00104">
    <property type="entry name" value="RNase_III"/>
    <property type="match status" value="1"/>
</dbReference>
<dbReference type="Pfam" id="PF14622">
    <property type="entry name" value="Ribonucleas_3_3"/>
    <property type="match status" value="1"/>
</dbReference>
<dbReference type="PANTHER" id="PTHR11207:SF0">
    <property type="entry name" value="RIBONUCLEASE 3"/>
    <property type="match status" value="1"/>
</dbReference>
<feature type="active site" evidence="8">
    <location>
        <position position="46"/>
    </location>
</feature>
<keyword evidence="4 8" id="KW-0540">Nuclease</keyword>
<dbReference type="GO" id="GO:0008033">
    <property type="term" value="P:tRNA processing"/>
    <property type="evidence" value="ECO:0007669"/>
    <property type="project" value="UniProtKB-KW"/>
</dbReference>
<keyword evidence="8" id="KW-0460">Magnesium</keyword>